<keyword evidence="1" id="KW-0472">Membrane</keyword>
<sequence>MPNDFFADRRRSVLLLVVVLMMTLSVVAWWFGDDNASRFAAAAMGRIGLVLGALWLAWPSLRRPAQWLPAGVSVIGVVALMVLAAQPRLIFAVLPAVGTLMALTVAVKTFRGRG</sequence>
<evidence type="ECO:0000256" key="1">
    <source>
        <dbReference type="SAM" id="Phobius"/>
    </source>
</evidence>
<organism evidence="2 3">
    <name type="scientific">Novipirellula artificiosorum</name>
    <dbReference type="NCBI Taxonomy" id="2528016"/>
    <lineage>
        <taxon>Bacteria</taxon>
        <taxon>Pseudomonadati</taxon>
        <taxon>Planctomycetota</taxon>
        <taxon>Planctomycetia</taxon>
        <taxon>Pirellulales</taxon>
        <taxon>Pirellulaceae</taxon>
        <taxon>Novipirellula</taxon>
    </lineage>
</organism>
<gene>
    <name evidence="2" type="ORF">Poly41_01030</name>
</gene>
<dbReference type="RefSeq" id="WP_146523979.1">
    <property type="nucleotide sequence ID" value="NZ_SJPV01000001.1"/>
</dbReference>
<feature type="transmembrane region" description="Helical" evidence="1">
    <location>
        <begin position="38"/>
        <end position="58"/>
    </location>
</feature>
<keyword evidence="1" id="KW-0812">Transmembrane</keyword>
<feature type="transmembrane region" description="Helical" evidence="1">
    <location>
        <begin position="89"/>
        <end position="110"/>
    </location>
</feature>
<dbReference type="OrthoDB" id="284210at2"/>
<dbReference type="AlphaFoldDB" id="A0A5C6E2H5"/>
<feature type="transmembrane region" description="Helical" evidence="1">
    <location>
        <begin position="65"/>
        <end position="83"/>
    </location>
</feature>
<keyword evidence="3" id="KW-1185">Reference proteome</keyword>
<evidence type="ECO:0000313" key="3">
    <source>
        <dbReference type="Proteomes" id="UP000319143"/>
    </source>
</evidence>
<proteinExistence type="predicted"/>
<comment type="caution">
    <text evidence="2">The sequence shown here is derived from an EMBL/GenBank/DDBJ whole genome shotgun (WGS) entry which is preliminary data.</text>
</comment>
<dbReference type="Proteomes" id="UP000319143">
    <property type="component" value="Unassembled WGS sequence"/>
</dbReference>
<protein>
    <submittedName>
        <fullName evidence="2">Uncharacterized protein</fullName>
    </submittedName>
</protein>
<reference evidence="2 3" key="1">
    <citation type="submission" date="2019-02" db="EMBL/GenBank/DDBJ databases">
        <title>Deep-cultivation of Planctomycetes and their phenomic and genomic characterization uncovers novel biology.</title>
        <authorList>
            <person name="Wiegand S."/>
            <person name="Jogler M."/>
            <person name="Boedeker C."/>
            <person name="Pinto D."/>
            <person name="Vollmers J."/>
            <person name="Rivas-Marin E."/>
            <person name="Kohn T."/>
            <person name="Peeters S.H."/>
            <person name="Heuer A."/>
            <person name="Rast P."/>
            <person name="Oberbeckmann S."/>
            <person name="Bunk B."/>
            <person name="Jeske O."/>
            <person name="Meyerdierks A."/>
            <person name="Storesund J.E."/>
            <person name="Kallscheuer N."/>
            <person name="Luecker S."/>
            <person name="Lage O.M."/>
            <person name="Pohl T."/>
            <person name="Merkel B.J."/>
            <person name="Hornburger P."/>
            <person name="Mueller R.-W."/>
            <person name="Bruemmer F."/>
            <person name="Labrenz M."/>
            <person name="Spormann A.M."/>
            <person name="Op Den Camp H."/>
            <person name="Overmann J."/>
            <person name="Amann R."/>
            <person name="Jetten M.S.M."/>
            <person name="Mascher T."/>
            <person name="Medema M.H."/>
            <person name="Devos D.P."/>
            <person name="Kaster A.-K."/>
            <person name="Ovreas L."/>
            <person name="Rohde M."/>
            <person name="Galperin M.Y."/>
            <person name="Jogler C."/>
        </authorList>
    </citation>
    <scope>NUCLEOTIDE SEQUENCE [LARGE SCALE GENOMIC DNA]</scope>
    <source>
        <strain evidence="2 3">Poly41</strain>
    </source>
</reference>
<name>A0A5C6E2H5_9BACT</name>
<keyword evidence="1" id="KW-1133">Transmembrane helix</keyword>
<feature type="transmembrane region" description="Helical" evidence="1">
    <location>
        <begin position="12"/>
        <end position="32"/>
    </location>
</feature>
<accession>A0A5C6E2H5</accession>
<dbReference type="EMBL" id="SJPV01000001">
    <property type="protein sequence ID" value="TWU41811.1"/>
    <property type="molecule type" value="Genomic_DNA"/>
</dbReference>
<evidence type="ECO:0000313" key="2">
    <source>
        <dbReference type="EMBL" id="TWU41811.1"/>
    </source>
</evidence>